<proteinExistence type="inferred from homology"/>
<dbReference type="HAMAP" id="MF_01660">
    <property type="entry name" value="MenH"/>
    <property type="match status" value="1"/>
</dbReference>
<accession>A0A382LQF7</accession>
<dbReference type="GO" id="GO:0070205">
    <property type="term" value="F:2-succinyl-6-hydroxy-2,4-cyclohexadiene-1-carboxylate synthase activity"/>
    <property type="evidence" value="ECO:0007669"/>
    <property type="project" value="InterPro"/>
</dbReference>
<dbReference type="Pfam" id="PF00561">
    <property type="entry name" value="Abhydrolase_1"/>
    <property type="match status" value="1"/>
</dbReference>
<dbReference type="InterPro" id="IPR022485">
    <property type="entry name" value="SHCHC_synthase_MenH"/>
</dbReference>
<dbReference type="PRINTS" id="PR00111">
    <property type="entry name" value="ABHYDROLASE"/>
</dbReference>
<dbReference type="PANTHER" id="PTHR42916">
    <property type="entry name" value="2-SUCCINYL-5-ENOLPYRUVYL-6-HYDROXY-3-CYCLOHEXENE-1-CARBOXYLATE SYNTHASE"/>
    <property type="match status" value="1"/>
</dbReference>
<sequence>VTADLHVEVEGEGPALLLLHGFTGSTATIWPLGRTLTDRRTVLAVDLPGHGQTGLLDPPDHRFESTLDALVRILDQRGIDEVDVLGYSMGGRLALGLAVRHPERVRSTVLIGSTAGFPTDAERAARRRSDAALADDLIDRGLEWFVDHWMALPLFASQERLGALALAEARARRLANDPDGLVASLLGSGTGAQPSFWGELGVVRGPVLLVVGEEDSRYRRLAFRMASGLSEAAIEVVPGAGHAAHVENLSAVATAVAAFFDLVDSE</sequence>
<feature type="domain" description="AB hydrolase-1" evidence="3">
    <location>
        <begin position="14"/>
        <end position="248"/>
    </location>
</feature>
<dbReference type="GO" id="GO:0009234">
    <property type="term" value="P:menaquinone biosynthetic process"/>
    <property type="evidence" value="ECO:0007669"/>
    <property type="project" value="UniProtKB-KW"/>
</dbReference>
<dbReference type="PANTHER" id="PTHR42916:SF1">
    <property type="entry name" value="PROTEIN PHYLLO, CHLOROPLASTIC"/>
    <property type="match status" value="1"/>
</dbReference>
<evidence type="ECO:0000259" key="3">
    <source>
        <dbReference type="Pfam" id="PF00561"/>
    </source>
</evidence>
<gene>
    <name evidence="4" type="ORF">METZ01_LOCUS291792</name>
</gene>
<keyword evidence="1" id="KW-0474">Menaquinone biosynthesis</keyword>
<evidence type="ECO:0000256" key="2">
    <source>
        <dbReference type="ARBA" id="ARBA00023239"/>
    </source>
</evidence>
<dbReference type="InterPro" id="IPR000073">
    <property type="entry name" value="AB_hydrolase_1"/>
</dbReference>
<evidence type="ECO:0000256" key="1">
    <source>
        <dbReference type="ARBA" id="ARBA00022428"/>
    </source>
</evidence>
<name>A0A382LQF7_9ZZZZ</name>
<organism evidence="4">
    <name type="scientific">marine metagenome</name>
    <dbReference type="NCBI Taxonomy" id="408172"/>
    <lineage>
        <taxon>unclassified sequences</taxon>
        <taxon>metagenomes</taxon>
        <taxon>ecological metagenomes</taxon>
    </lineage>
</organism>
<dbReference type="Gene3D" id="3.40.50.1820">
    <property type="entry name" value="alpha/beta hydrolase"/>
    <property type="match status" value="1"/>
</dbReference>
<dbReference type="EMBL" id="UINC01088582">
    <property type="protein sequence ID" value="SVC38938.1"/>
    <property type="molecule type" value="Genomic_DNA"/>
</dbReference>
<evidence type="ECO:0000313" key="4">
    <source>
        <dbReference type="EMBL" id="SVC38938.1"/>
    </source>
</evidence>
<dbReference type="SUPFAM" id="SSF53474">
    <property type="entry name" value="alpha/beta-Hydrolases"/>
    <property type="match status" value="1"/>
</dbReference>
<dbReference type="InterPro" id="IPR029058">
    <property type="entry name" value="AB_hydrolase_fold"/>
</dbReference>
<keyword evidence="2" id="KW-0456">Lyase</keyword>
<feature type="non-terminal residue" evidence="4">
    <location>
        <position position="1"/>
    </location>
</feature>
<reference evidence="4" key="1">
    <citation type="submission" date="2018-05" db="EMBL/GenBank/DDBJ databases">
        <authorList>
            <person name="Lanie J.A."/>
            <person name="Ng W.-L."/>
            <person name="Kazmierczak K.M."/>
            <person name="Andrzejewski T.M."/>
            <person name="Davidsen T.M."/>
            <person name="Wayne K.J."/>
            <person name="Tettelin H."/>
            <person name="Glass J.I."/>
            <person name="Rusch D."/>
            <person name="Podicherti R."/>
            <person name="Tsui H.-C.T."/>
            <person name="Winkler M.E."/>
        </authorList>
    </citation>
    <scope>NUCLEOTIDE SEQUENCE</scope>
</reference>
<protein>
    <recommendedName>
        <fullName evidence="3">AB hydrolase-1 domain-containing protein</fullName>
    </recommendedName>
</protein>
<dbReference type="NCBIfam" id="TIGR03695">
    <property type="entry name" value="menH_SHCHC"/>
    <property type="match status" value="1"/>
</dbReference>
<dbReference type="AlphaFoldDB" id="A0A382LQF7"/>